<keyword evidence="6" id="KW-0520">NAD</keyword>
<dbReference type="EMBL" id="CAWYQH010000097">
    <property type="protein sequence ID" value="CAK8683898.1"/>
    <property type="molecule type" value="Genomic_DNA"/>
</dbReference>
<dbReference type="PROSITE" id="PS50835">
    <property type="entry name" value="IG_LIKE"/>
    <property type="match status" value="1"/>
</dbReference>
<keyword evidence="5" id="KW-1114">Inhibition of host interferon signaling pathway by virus</keyword>
<dbReference type="Proteomes" id="UP001642483">
    <property type="component" value="Unassembled WGS sequence"/>
</dbReference>
<keyword evidence="5" id="KW-0899">Viral immunoevasion</keyword>
<gene>
    <name evidence="18" type="ORF">CVLEPA_LOCUS14913</name>
</gene>
<comment type="subunit">
    <text evidence="11">Interacts with host IFNA1.</text>
</comment>
<dbReference type="SUPFAM" id="SSF52200">
    <property type="entry name" value="Toll/Interleukin receptor TIR domain"/>
    <property type="match status" value="1"/>
</dbReference>
<evidence type="ECO:0000256" key="10">
    <source>
        <dbReference type="ARBA" id="ARBA00023319"/>
    </source>
</evidence>
<proteinExistence type="inferred from homology"/>
<evidence type="ECO:0000256" key="4">
    <source>
        <dbReference type="ARBA" id="ARBA00022801"/>
    </source>
</evidence>
<name>A0ABP0FZ29_CLALP</name>
<accession>A0ABP0FZ29</accession>
<evidence type="ECO:0000256" key="5">
    <source>
        <dbReference type="ARBA" id="ARBA00022830"/>
    </source>
</evidence>
<keyword evidence="15" id="KW-1133">Transmembrane helix</keyword>
<comment type="similarity">
    <text evidence="1">Belongs to the interleukin-1 receptor family.</text>
</comment>
<sequence>MSQVYIEGGNALVIDQDPSGQNCSIVDGGSINDTAFIGWPHRLSCSMFVFRSEYTIYEAYDNGYIDFESNIICQMFADNGTLLLNESTNYDDITFDDSPTLDLGIIKENENYHFWMNIIIPESEKCYGLQINVVPTPFEQISCEKFEKELESLAKSKIGKRKELSCELGHDAYPKIFATDVTTKWFRNCSSLPANTTIRNSGKLFFPELEYDQAGIYACTVTYNGMTRFIAGYPVCVLEPPTKSPHTLQCENKVLARIGENVSLSCQLRLGVGEFSDSSFRAFWEKKENVKEVSSPKIEGSCKRNSLTNSNDRLSCSYDYERKCFLYVADESERNRKEEVIPIVLEIQSLSPSDYGTYKISSLTNNEGTELISKTVELEEDQSQVYRQTVHYAEVAVAVIVPCLSVLVFIMFLLYYKQVHVRVYIKRHFKSYELDDKEYGAYISYHYTKELDTFAQDYTSQSVHVTCEKLQGLGYKIYDEHKDFSNGMRVDNLVESIKRCHRVVIILTSQYMNDDWSMRNLQQAFQTMIDSKTKIIFILVPGMKEYLKQHAMKETACRLIQAAIKLNYPIQWSNGKSFDKNFFDLQLEDAMPKIESQKSRRFSTSSSSQSAGTRMQTTGYQRCFSTNTQASELEVPNYKPNHIKLDIIEELAKPDQSDTSV</sequence>
<evidence type="ECO:0000256" key="11">
    <source>
        <dbReference type="ARBA" id="ARBA00038761"/>
    </source>
</evidence>
<keyword evidence="19" id="KW-1185">Reference proteome</keyword>
<keyword evidence="3" id="KW-1090">Inhibition of host innate immune response by virus</keyword>
<evidence type="ECO:0000256" key="3">
    <source>
        <dbReference type="ARBA" id="ARBA00022632"/>
    </source>
</evidence>
<dbReference type="InterPro" id="IPR007110">
    <property type="entry name" value="Ig-like_dom"/>
</dbReference>
<feature type="transmembrane region" description="Helical" evidence="15">
    <location>
        <begin position="395"/>
        <end position="416"/>
    </location>
</feature>
<dbReference type="Gene3D" id="2.60.40.10">
    <property type="entry name" value="Immunoglobulins"/>
    <property type="match status" value="1"/>
</dbReference>
<evidence type="ECO:0000313" key="19">
    <source>
        <dbReference type="Proteomes" id="UP001642483"/>
    </source>
</evidence>
<dbReference type="InterPro" id="IPR035897">
    <property type="entry name" value="Toll_tir_struct_dom_sf"/>
</dbReference>
<dbReference type="PANTHER" id="PTHR11890">
    <property type="entry name" value="INTERLEUKIN-1 RECEPTOR FAMILY MEMBER"/>
    <property type="match status" value="1"/>
</dbReference>
<evidence type="ECO:0000256" key="7">
    <source>
        <dbReference type="ARBA" id="ARBA00023157"/>
    </source>
</evidence>
<keyword evidence="4" id="KW-0378">Hydrolase</keyword>
<keyword evidence="2" id="KW-0244">Early protein</keyword>
<evidence type="ECO:0000256" key="12">
    <source>
        <dbReference type="ARBA" id="ARBA00041012"/>
    </source>
</evidence>
<evidence type="ECO:0000256" key="6">
    <source>
        <dbReference type="ARBA" id="ARBA00023027"/>
    </source>
</evidence>
<dbReference type="PROSITE" id="PS50104">
    <property type="entry name" value="TIR"/>
    <property type="match status" value="1"/>
</dbReference>
<evidence type="ECO:0000259" key="17">
    <source>
        <dbReference type="PROSITE" id="PS50835"/>
    </source>
</evidence>
<evidence type="ECO:0000256" key="8">
    <source>
        <dbReference type="ARBA" id="ARBA00023180"/>
    </source>
</evidence>
<dbReference type="InterPro" id="IPR000157">
    <property type="entry name" value="TIR_dom"/>
</dbReference>
<evidence type="ECO:0000256" key="14">
    <source>
        <dbReference type="SAM" id="MobiDB-lite"/>
    </source>
</evidence>
<evidence type="ECO:0000256" key="13">
    <source>
        <dbReference type="ARBA" id="ARBA00045444"/>
    </source>
</evidence>
<feature type="domain" description="TIR" evidence="16">
    <location>
        <begin position="437"/>
        <end position="590"/>
    </location>
</feature>
<dbReference type="InterPro" id="IPR013783">
    <property type="entry name" value="Ig-like_fold"/>
</dbReference>
<evidence type="ECO:0000256" key="9">
    <source>
        <dbReference type="ARBA" id="ARBA00023258"/>
    </source>
</evidence>
<dbReference type="Pfam" id="PF01582">
    <property type="entry name" value="TIR"/>
    <property type="match status" value="1"/>
</dbReference>
<evidence type="ECO:0000256" key="1">
    <source>
        <dbReference type="ARBA" id="ARBA00009752"/>
    </source>
</evidence>
<evidence type="ECO:0000259" key="16">
    <source>
        <dbReference type="PROSITE" id="PS50104"/>
    </source>
</evidence>
<feature type="region of interest" description="Disordered" evidence="14">
    <location>
        <begin position="596"/>
        <end position="616"/>
    </location>
</feature>
<evidence type="ECO:0000256" key="2">
    <source>
        <dbReference type="ARBA" id="ARBA00022518"/>
    </source>
</evidence>
<keyword evidence="5" id="KW-0945">Host-virus interaction</keyword>
<dbReference type="Gene3D" id="3.40.50.10140">
    <property type="entry name" value="Toll/interleukin-1 receptor homology (TIR) domain"/>
    <property type="match status" value="1"/>
</dbReference>
<evidence type="ECO:0000256" key="15">
    <source>
        <dbReference type="SAM" id="Phobius"/>
    </source>
</evidence>
<keyword evidence="15" id="KW-0812">Transmembrane</keyword>
<keyword evidence="8" id="KW-0325">Glycoprotein</keyword>
<keyword evidence="15" id="KW-0472">Membrane</keyword>
<organism evidence="18 19">
    <name type="scientific">Clavelina lepadiformis</name>
    <name type="common">Light-bulb sea squirt</name>
    <name type="synonym">Ascidia lepadiformis</name>
    <dbReference type="NCBI Taxonomy" id="159417"/>
    <lineage>
        <taxon>Eukaryota</taxon>
        <taxon>Metazoa</taxon>
        <taxon>Chordata</taxon>
        <taxon>Tunicata</taxon>
        <taxon>Ascidiacea</taxon>
        <taxon>Aplousobranchia</taxon>
        <taxon>Clavelinidae</taxon>
        <taxon>Clavelina</taxon>
    </lineage>
</organism>
<keyword evidence="7" id="KW-1015">Disulfide bond</keyword>
<keyword evidence="10" id="KW-0393">Immunoglobulin domain</keyword>
<dbReference type="InterPro" id="IPR003599">
    <property type="entry name" value="Ig_sub"/>
</dbReference>
<dbReference type="SMART" id="SM00409">
    <property type="entry name" value="IG"/>
    <property type="match status" value="2"/>
</dbReference>
<reference evidence="18 19" key="1">
    <citation type="submission" date="2024-02" db="EMBL/GenBank/DDBJ databases">
        <authorList>
            <person name="Daric V."/>
            <person name="Darras S."/>
        </authorList>
    </citation>
    <scope>NUCLEOTIDE SEQUENCE [LARGE SCALE GENOMIC DNA]</scope>
</reference>
<comment type="function">
    <text evidence="13">Counteracts the antiviral effects of host IFN-alpha/beta and key IFN-inducible proteins involved in viral RNA degradation suxh as host OAS1. Acts as a soluble IFN-alpha receptor and thus inhibits the interaction between host IFN-alpha and its receptor.</text>
</comment>
<keyword evidence="9" id="KW-0922">Interferon antiviral system evasion</keyword>
<dbReference type="InterPro" id="IPR015621">
    <property type="entry name" value="IL-1_rcpt_fam"/>
</dbReference>
<feature type="domain" description="Ig-like" evidence="17">
    <location>
        <begin position="135"/>
        <end position="231"/>
    </location>
</feature>
<comment type="caution">
    <text evidence="18">The sequence shown here is derived from an EMBL/GenBank/DDBJ whole genome shotgun (WGS) entry which is preliminary data.</text>
</comment>
<dbReference type="SUPFAM" id="SSF48726">
    <property type="entry name" value="Immunoglobulin"/>
    <property type="match status" value="1"/>
</dbReference>
<dbReference type="InterPro" id="IPR036179">
    <property type="entry name" value="Ig-like_dom_sf"/>
</dbReference>
<dbReference type="PANTHER" id="PTHR11890:SF44">
    <property type="entry name" value="X-LINKED INTERLEUKIN-1 RECEPTOR ACCESSORY PROTEIN-LIKE 2"/>
    <property type="match status" value="1"/>
</dbReference>
<protein>
    <recommendedName>
        <fullName evidence="12">Soluble interferon alpha/beta receptor OPG204</fullName>
    </recommendedName>
</protein>
<evidence type="ECO:0000313" key="18">
    <source>
        <dbReference type="EMBL" id="CAK8683898.1"/>
    </source>
</evidence>